<gene>
    <name evidence="5" type="ORF">L211DRAFT_857301</name>
</gene>
<dbReference type="EMBL" id="ML121542">
    <property type="protein sequence ID" value="RPB24337.1"/>
    <property type="molecule type" value="Genomic_DNA"/>
</dbReference>
<keyword evidence="6" id="KW-1185">Reference proteome</keyword>
<dbReference type="PANTHER" id="PTHR19965:SF82">
    <property type="entry name" value="THO COMPLEX SUBUNIT 4"/>
    <property type="match status" value="1"/>
</dbReference>
<dbReference type="InterPro" id="IPR035979">
    <property type="entry name" value="RBD_domain_sf"/>
</dbReference>
<feature type="compositionally biased region" description="Basic and acidic residues" evidence="3">
    <location>
        <begin position="167"/>
        <end position="233"/>
    </location>
</feature>
<dbReference type="InterPro" id="IPR000504">
    <property type="entry name" value="RRM_dom"/>
</dbReference>
<dbReference type="STRING" id="1051890.A0A3N4LN45"/>
<name>A0A3N4LN45_9PEZI</name>
<evidence type="ECO:0000259" key="4">
    <source>
        <dbReference type="PROSITE" id="PS50102"/>
    </source>
</evidence>
<keyword evidence="1 2" id="KW-0694">RNA-binding</keyword>
<evidence type="ECO:0000313" key="6">
    <source>
        <dbReference type="Proteomes" id="UP000267821"/>
    </source>
</evidence>
<dbReference type="InParanoid" id="A0A3N4LN45"/>
<dbReference type="SMART" id="SM01218">
    <property type="entry name" value="FoP_duplication"/>
    <property type="match status" value="1"/>
</dbReference>
<feature type="region of interest" description="Disordered" evidence="3">
    <location>
        <begin position="282"/>
        <end position="312"/>
    </location>
</feature>
<dbReference type="GO" id="GO:0005634">
    <property type="term" value="C:nucleus"/>
    <property type="evidence" value="ECO:0007669"/>
    <property type="project" value="TreeGrafter"/>
</dbReference>
<dbReference type="InterPro" id="IPR025715">
    <property type="entry name" value="FoP_C"/>
</dbReference>
<feature type="region of interest" description="Disordered" evidence="3">
    <location>
        <begin position="1"/>
        <end position="46"/>
    </location>
</feature>
<dbReference type="OrthoDB" id="5382468at2759"/>
<evidence type="ECO:0000256" key="1">
    <source>
        <dbReference type="ARBA" id="ARBA00022884"/>
    </source>
</evidence>
<evidence type="ECO:0000256" key="2">
    <source>
        <dbReference type="PROSITE-ProRule" id="PRU00176"/>
    </source>
</evidence>
<protein>
    <recommendedName>
        <fullName evidence="4">RRM domain-containing protein</fullName>
    </recommendedName>
</protein>
<evidence type="ECO:0000256" key="3">
    <source>
        <dbReference type="SAM" id="MobiDB-lite"/>
    </source>
</evidence>
<dbReference type="CDD" id="cd12418">
    <property type="entry name" value="RRM_Aly_REF_like"/>
    <property type="match status" value="1"/>
</dbReference>
<proteinExistence type="predicted"/>
<dbReference type="PROSITE" id="PS50102">
    <property type="entry name" value="RRM"/>
    <property type="match status" value="1"/>
</dbReference>
<dbReference type="SMART" id="SM00360">
    <property type="entry name" value="RRM"/>
    <property type="match status" value="1"/>
</dbReference>
<reference evidence="5 6" key="1">
    <citation type="journal article" date="2018" name="Nat. Ecol. Evol.">
        <title>Pezizomycetes genomes reveal the molecular basis of ectomycorrhizal truffle lifestyle.</title>
        <authorList>
            <person name="Murat C."/>
            <person name="Payen T."/>
            <person name="Noel B."/>
            <person name="Kuo A."/>
            <person name="Morin E."/>
            <person name="Chen J."/>
            <person name="Kohler A."/>
            <person name="Krizsan K."/>
            <person name="Balestrini R."/>
            <person name="Da Silva C."/>
            <person name="Montanini B."/>
            <person name="Hainaut M."/>
            <person name="Levati E."/>
            <person name="Barry K.W."/>
            <person name="Belfiori B."/>
            <person name="Cichocki N."/>
            <person name="Clum A."/>
            <person name="Dockter R.B."/>
            <person name="Fauchery L."/>
            <person name="Guy J."/>
            <person name="Iotti M."/>
            <person name="Le Tacon F."/>
            <person name="Lindquist E.A."/>
            <person name="Lipzen A."/>
            <person name="Malagnac F."/>
            <person name="Mello A."/>
            <person name="Molinier V."/>
            <person name="Miyauchi S."/>
            <person name="Poulain J."/>
            <person name="Riccioni C."/>
            <person name="Rubini A."/>
            <person name="Sitrit Y."/>
            <person name="Splivallo R."/>
            <person name="Traeger S."/>
            <person name="Wang M."/>
            <person name="Zifcakova L."/>
            <person name="Wipf D."/>
            <person name="Zambonelli A."/>
            <person name="Paolocci F."/>
            <person name="Nowrousian M."/>
            <person name="Ottonello S."/>
            <person name="Baldrian P."/>
            <person name="Spatafora J.W."/>
            <person name="Henrissat B."/>
            <person name="Nagy L.G."/>
            <person name="Aury J.M."/>
            <person name="Wincker P."/>
            <person name="Grigoriev I.V."/>
            <person name="Bonfante P."/>
            <person name="Martin F.M."/>
        </authorList>
    </citation>
    <scope>NUCLEOTIDE SEQUENCE [LARGE SCALE GENOMIC DNA]</scope>
    <source>
        <strain evidence="5 6">ATCC MYA-4762</strain>
    </source>
</reference>
<evidence type="ECO:0000313" key="5">
    <source>
        <dbReference type="EMBL" id="RPB24337.1"/>
    </source>
</evidence>
<dbReference type="InterPro" id="IPR012677">
    <property type="entry name" value="Nucleotide-bd_a/b_plait_sf"/>
</dbReference>
<sequence>MDKSLDEVVRERQHRGDKNRRGPRGGNSRDRGERAGSGGAWVHDRYDEDQWKPRTRLTSNLRNRPPGAARLRVENLHYELGQEDLTSLFNRIAPTLSVQLKYDRAGRSEGIAYVTYERERDARHAIDEFDGANAHGQPIRLSIISSSAASFASNPNVGRSLFERVERPRSLSPVDRARDRNRERVRPSGRGSKIDRYVPEERDRVRERERRDRPIVDRGDGGRDRKRDGDRRRGDRGRRGGNGSNVGGGGAGTGEGKTSGSRRPRKTIEELDEEMSNYWNETAGEAGGEQEQNGAAVGAGTAPVMDDDMMIE</sequence>
<feature type="region of interest" description="Disordered" evidence="3">
    <location>
        <begin position="167"/>
        <end position="270"/>
    </location>
</feature>
<organism evidence="5 6">
    <name type="scientific">Terfezia boudieri ATCC MYA-4762</name>
    <dbReference type="NCBI Taxonomy" id="1051890"/>
    <lineage>
        <taxon>Eukaryota</taxon>
        <taxon>Fungi</taxon>
        <taxon>Dikarya</taxon>
        <taxon>Ascomycota</taxon>
        <taxon>Pezizomycotina</taxon>
        <taxon>Pezizomycetes</taxon>
        <taxon>Pezizales</taxon>
        <taxon>Pezizaceae</taxon>
        <taxon>Terfezia</taxon>
    </lineage>
</organism>
<dbReference type="InterPro" id="IPR051229">
    <property type="entry name" value="ALYREF_mRNA_export"/>
</dbReference>
<dbReference type="Pfam" id="PF00076">
    <property type="entry name" value="RRM_1"/>
    <property type="match status" value="1"/>
</dbReference>
<feature type="compositionally biased region" description="Gly residues" evidence="3">
    <location>
        <begin position="240"/>
        <end position="257"/>
    </location>
</feature>
<feature type="compositionally biased region" description="Basic and acidic residues" evidence="3">
    <location>
        <begin position="1"/>
        <end position="20"/>
    </location>
</feature>
<dbReference type="Gene3D" id="3.30.70.330">
    <property type="match status" value="1"/>
</dbReference>
<dbReference type="PANTHER" id="PTHR19965">
    <property type="entry name" value="RNA AND EXPORT FACTOR BINDING PROTEIN"/>
    <property type="match status" value="1"/>
</dbReference>
<dbReference type="GO" id="GO:0003729">
    <property type="term" value="F:mRNA binding"/>
    <property type="evidence" value="ECO:0007669"/>
    <property type="project" value="TreeGrafter"/>
</dbReference>
<feature type="domain" description="RRM" evidence="4">
    <location>
        <begin position="69"/>
        <end position="146"/>
    </location>
</feature>
<feature type="compositionally biased region" description="Low complexity" evidence="3">
    <location>
        <begin position="282"/>
        <end position="300"/>
    </location>
</feature>
<dbReference type="AlphaFoldDB" id="A0A3N4LN45"/>
<accession>A0A3N4LN45</accession>
<dbReference type="SUPFAM" id="SSF54928">
    <property type="entry name" value="RNA-binding domain, RBD"/>
    <property type="match status" value="1"/>
</dbReference>
<dbReference type="Proteomes" id="UP000267821">
    <property type="component" value="Unassembled WGS sequence"/>
</dbReference>